<dbReference type="AlphaFoldDB" id="A0AAE0Q0M9"/>
<dbReference type="PANTHER" id="PTHR19282:SF561">
    <property type="entry name" value="TETRASPANIN"/>
    <property type="match status" value="1"/>
</dbReference>
<dbReference type="InterPro" id="IPR000301">
    <property type="entry name" value="Tetraspanin_animals"/>
</dbReference>
<keyword evidence="9" id="KW-1185">Reference proteome</keyword>
<dbReference type="PIRSF" id="PIRSF002419">
    <property type="entry name" value="Tetraspanin"/>
    <property type="match status" value="1"/>
</dbReference>
<dbReference type="InterPro" id="IPR018499">
    <property type="entry name" value="Tetraspanin/Peripherin"/>
</dbReference>
<keyword evidence="5 7" id="KW-0472">Membrane</keyword>
<dbReference type="PANTHER" id="PTHR19282">
    <property type="entry name" value="TETRASPANIN"/>
    <property type="match status" value="1"/>
</dbReference>
<dbReference type="PRINTS" id="PR00259">
    <property type="entry name" value="TMFOUR"/>
</dbReference>
<evidence type="ECO:0000256" key="6">
    <source>
        <dbReference type="PIRSR" id="PIRSR002419-1"/>
    </source>
</evidence>
<keyword evidence="3 7" id="KW-0812">Transmembrane</keyword>
<dbReference type="Pfam" id="PF00335">
    <property type="entry name" value="Tetraspanin"/>
    <property type="match status" value="1"/>
</dbReference>
<name>A0AAE0Q0M9_9TELE</name>
<evidence type="ECO:0000313" key="8">
    <source>
        <dbReference type="EMBL" id="KAK3511250.1"/>
    </source>
</evidence>
<dbReference type="EMBL" id="JAUCMX010000025">
    <property type="protein sequence ID" value="KAK3511250.1"/>
    <property type="molecule type" value="Genomic_DNA"/>
</dbReference>
<feature type="non-terminal residue" evidence="8">
    <location>
        <position position="1"/>
    </location>
</feature>
<evidence type="ECO:0000313" key="9">
    <source>
        <dbReference type="Proteomes" id="UP001274896"/>
    </source>
</evidence>
<proteinExistence type="inferred from homology"/>
<reference evidence="8" key="1">
    <citation type="submission" date="2023-06" db="EMBL/GenBank/DDBJ databases">
        <title>Male Hemibagrus guttatus genome.</title>
        <authorList>
            <person name="Bian C."/>
        </authorList>
    </citation>
    <scope>NUCLEOTIDE SEQUENCE</scope>
    <source>
        <strain evidence="8">Male_cb2023</strain>
        <tissue evidence="8">Muscle</tissue>
    </source>
</reference>
<evidence type="ECO:0000256" key="3">
    <source>
        <dbReference type="ARBA" id="ARBA00022692"/>
    </source>
</evidence>
<dbReference type="Proteomes" id="UP001274896">
    <property type="component" value="Unassembled WGS sequence"/>
</dbReference>
<dbReference type="InterPro" id="IPR008952">
    <property type="entry name" value="Tetraspanin_EC2_sf"/>
</dbReference>
<feature type="transmembrane region" description="Helical" evidence="7">
    <location>
        <begin position="21"/>
        <end position="51"/>
    </location>
</feature>
<feature type="transmembrane region" description="Helical" evidence="7">
    <location>
        <begin position="108"/>
        <end position="132"/>
    </location>
</feature>
<feature type="transmembrane region" description="Helical" evidence="7">
    <location>
        <begin position="78"/>
        <end position="101"/>
    </location>
</feature>
<dbReference type="Gene3D" id="1.10.1450.10">
    <property type="entry name" value="Tetraspanin"/>
    <property type="match status" value="1"/>
</dbReference>
<keyword evidence="4 7" id="KW-1133">Transmembrane helix</keyword>
<evidence type="ECO:0000256" key="2">
    <source>
        <dbReference type="ARBA" id="ARBA00006840"/>
    </source>
</evidence>
<feature type="disulfide bond" evidence="6">
    <location>
        <begin position="175"/>
        <end position="200"/>
    </location>
</feature>
<organism evidence="8 9">
    <name type="scientific">Hemibagrus guttatus</name>
    <dbReference type="NCBI Taxonomy" id="175788"/>
    <lineage>
        <taxon>Eukaryota</taxon>
        <taxon>Metazoa</taxon>
        <taxon>Chordata</taxon>
        <taxon>Craniata</taxon>
        <taxon>Vertebrata</taxon>
        <taxon>Euteleostomi</taxon>
        <taxon>Actinopterygii</taxon>
        <taxon>Neopterygii</taxon>
        <taxon>Teleostei</taxon>
        <taxon>Ostariophysi</taxon>
        <taxon>Siluriformes</taxon>
        <taxon>Bagridae</taxon>
        <taxon>Hemibagrus</taxon>
    </lineage>
</organism>
<evidence type="ECO:0000256" key="1">
    <source>
        <dbReference type="ARBA" id="ARBA00004141"/>
    </source>
</evidence>
<evidence type="ECO:0000256" key="5">
    <source>
        <dbReference type="ARBA" id="ARBA00023136"/>
    </source>
</evidence>
<dbReference type="GO" id="GO:0005886">
    <property type="term" value="C:plasma membrane"/>
    <property type="evidence" value="ECO:0007669"/>
    <property type="project" value="TreeGrafter"/>
</dbReference>
<evidence type="ECO:0000256" key="4">
    <source>
        <dbReference type="ARBA" id="ARBA00022989"/>
    </source>
</evidence>
<gene>
    <name evidence="8" type="ORF">QTP70_033987</name>
</gene>
<evidence type="ECO:0000256" key="7">
    <source>
        <dbReference type="RuleBase" id="RU361218"/>
    </source>
</evidence>
<accession>A0AAE0Q0M9</accession>
<dbReference type="SUPFAM" id="SSF48652">
    <property type="entry name" value="Tetraspanin"/>
    <property type="match status" value="1"/>
</dbReference>
<comment type="subcellular location">
    <subcellularLocation>
        <location evidence="1 7">Membrane</location>
        <topology evidence="1 7">Multi-pass membrane protein</topology>
    </subcellularLocation>
</comment>
<dbReference type="CDD" id="cd03156">
    <property type="entry name" value="uroplakin_I_like_LEL"/>
    <property type="match status" value="1"/>
</dbReference>
<keyword evidence="6" id="KW-1015">Disulfide bond</keyword>
<comment type="caution">
    <text evidence="8">The sequence shown here is derived from an EMBL/GenBank/DDBJ whole genome shotgun (WGS) entry which is preliminary data.</text>
</comment>
<comment type="similarity">
    <text evidence="2 7">Belongs to the tetraspanin (TM4SF) family.</text>
</comment>
<protein>
    <recommendedName>
        <fullName evidence="7">Tetraspanin</fullName>
    </recommendedName>
</protein>
<sequence>CFFCITVSGNTSSPDTSNPSLFHFCVLIIIILFLFGLQLAGAAFVVIGVLVEMIDKPVFGVLNNITEVSSQFSHLANAGYLLVAVGLILAFMGLLGCCGACCENNCMLITFFIIILIIFVAEVIAAVLLLLYEPKAEELGNKIQEKVAKNIQENYGKNDIITNAWNETMTLLKCCGYNNYTDFNGSPYVERTSQYPKFCCSTGSEQCDRGNANSQHVDGCFNAVLKLVKNNSTLLAGVAICVAAIEVAAMIVSLILVKK</sequence>
<feature type="transmembrane region" description="Helical" evidence="7">
    <location>
        <begin position="234"/>
        <end position="257"/>
    </location>
</feature>